<feature type="region of interest" description="Disordered" evidence="1">
    <location>
        <begin position="115"/>
        <end position="161"/>
    </location>
</feature>
<evidence type="ECO:0000313" key="4">
    <source>
        <dbReference type="EnsemblPlants" id="KRG90240"/>
    </source>
</evidence>
<reference evidence="3" key="3">
    <citation type="submission" date="2018-07" db="EMBL/GenBank/DDBJ databases">
        <title>WGS assembly of Glycine max.</title>
        <authorList>
            <person name="Schmutz J."/>
            <person name="Cannon S."/>
            <person name="Schlueter J."/>
            <person name="Ma J."/>
            <person name="Mitros T."/>
            <person name="Nelson W."/>
            <person name="Hyten D."/>
            <person name="Song Q."/>
            <person name="Thelen J."/>
            <person name="Cheng J."/>
            <person name="Xu D."/>
            <person name="Hellsten U."/>
            <person name="May G."/>
            <person name="Yu Y."/>
            <person name="Sakurai T."/>
            <person name="Umezawa T."/>
            <person name="Bhattacharyya M."/>
            <person name="Sandhu D."/>
            <person name="Valliyodan B."/>
            <person name="Lindquist E."/>
            <person name="Peto M."/>
            <person name="Grant D."/>
            <person name="Shu S."/>
            <person name="Goodstein D."/>
            <person name="Barry K."/>
            <person name="Futrell-Griggs M."/>
            <person name="Abernathy B."/>
            <person name="Du J."/>
            <person name="Tian Z."/>
            <person name="Zhu L."/>
            <person name="Gill N."/>
            <person name="Joshi T."/>
            <person name="Libault M."/>
            <person name="Sethuraman A."/>
            <person name="Zhang X."/>
            <person name="Shinozaki K."/>
            <person name="Nguyen H."/>
            <person name="Wing R."/>
            <person name="Cregan P."/>
            <person name="Specht J."/>
            <person name="Grimwood J."/>
            <person name="Rokhsar D."/>
            <person name="Stacey G."/>
            <person name="Shoemaker R."/>
            <person name="Jackson S."/>
        </authorList>
    </citation>
    <scope>NUCLEOTIDE SEQUENCE</scope>
    <source>
        <tissue evidence="3">Callus</tissue>
    </source>
</reference>
<gene>
    <name evidence="3" type="ORF">GLYMA_20G076900</name>
</gene>
<dbReference type="AlphaFoldDB" id="A0A0R0E953"/>
<accession>A0A0R0E953</accession>
<evidence type="ECO:0000313" key="5">
    <source>
        <dbReference type="Proteomes" id="UP000008827"/>
    </source>
</evidence>
<dbReference type="PANTHER" id="PTHR46249:SF31">
    <property type="entry name" value="AMINOTRANSFERASE-LIKE PLANT MOBILE DOMAIN-CONTAINING PROTEIN"/>
    <property type="match status" value="1"/>
</dbReference>
<name>A0A0R0E953_SOYBN</name>
<organism evidence="3">
    <name type="scientific">Glycine max</name>
    <name type="common">Soybean</name>
    <name type="synonym">Glycine hispida</name>
    <dbReference type="NCBI Taxonomy" id="3847"/>
    <lineage>
        <taxon>Eukaryota</taxon>
        <taxon>Viridiplantae</taxon>
        <taxon>Streptophyta</taxon>
        <taxon>Embryophyta</taxon>
        <taxon>Tracheophyta</taxon>
        <taxon>Spermatophyta</taxon>
        <taxon>Magnoliopsida</taxon>
        <taxon>eudicotyledons</taxon>
        <taxon>Gunneridae</taxon>
        <taxon>Pentapetalae</taxon>
        <taxon>rosids</taxon>
        <taxon>fabids</taxon>
        <taxon>Fabales</taxon>
        <taxon>Fabaceae</taxon>
        <taxon>Papilionoideae</taxon>
        <taxon>50 kb inversion clade</taxon>
        <taxon>NPAAA clade</taxon>
        <taxon>indigoferoid/millettioid clade</taxon>
        <taxon>Phaseoleae</taxon>
        <taxon>Glycine</taxon>
        <taxon>Glycine subgen. Soja</taxon>
    </lineage>
</organism>
<dbReference type="Gramene" id="KRG90240">
    <property type="protein sequence ID" value="KRG90240"/>
    <property type="gene ID" value="GLYMA_20G076900"/>
</dbReference>
<protein>
    <submittedName>
        <fullName evidence="3 4">Uncharacterized protein</fullName>
    </submittedName>
</protein>
<keyword evidence="5" id="KW-1185">Reference proteome</keyword>
<feature type="signal peptide" evidence="2">
    <location>
        <begin position="1"/>
        <end position="25"/>
    </location>
</feature>
<dbReference type="Proteomes" id="UP000008827">
    <property type="component" value="Chromosome 20"/>
</dbReference>
<evidence type="ECO:0000313" key="3">
    <source>
        <dbReference type="EMBL" id="KRG90240.1"/>
    </source>
</evidence>
<feature type="chain" id="PRO_5014520716" evidence="2">
    <location>
        <begin position="26"/>
        <end position="463"/>
    </location>
</feature>
<evidence type="ECO:0000256" key="1">
    <source>
        <dbReference type="SAM" id="MobiDB-lite"/>
    </source>
</evidence>
<dbReference type="PANTHER" id="PTHR46249">
    <property type="entry name" value="CCHC-TYPE DOMAIN-CONTAINING PROTEIN-RELATED"/>
    <property type="match status" value="1"/>
</dbReference>
<reference evidence="4" key="2">
    <citation type="submission" date="2018-02" db="UniProtKB">
        <authorList>
            <consortium name="EnsemblPlants"/>
        </authorList>
    </citation>
    <scope>IDENTIFICATION</scope>
    <source>
        <strain evidence="4">Williams 82</strain>
    </source>
</reference>
<proteinExistence type="predicted"/>
<evidence type="ECO:0000256" key="2">
    <source>
        <dbReference type="SAM" id="SignalP"/>
    </source>
</evidence>
<dbReference type="InParanoid" id="A0A0R0E953"/>
<dbReference type="EMBL" id="CM000853">
    <property type="protein sequence ID" value="KRG90240.1"/>
    <property type="molecule type" value="Genomic_DNA"/>
</dbReference>
<reference evidence="3 4" key="1">
    <citation type="journal article" date="2010" name="Nature">
        <title>Genome sequence of the palaeopolyploid soybean.</title>
        <authorList>
            <person name="Schmutz J."/>
            <person name="Cannon S.B."/>
            <person name="Schlueter J."/>
            <person name="Ma J."/>
            <person name="Mitros T."/>
            <person name="Nelson W."/>
            <person name="Hyten D.L."/>
            <person name="Song Q."/>
            <person name="Thelen J.J."/>
            <person name="Cheng J."/>
            <person name="Xu D."/>
            <person name="Hellsten U."/>
            <person name="May G.D."/>
            <person name="Yu Y."/>
            <person name="Sakurai T."/>
            <person name="Umezawa T."/>
            <person name="Bhattacharyya M.K."/>
            <person name="Sandhu D."/>
            <person name="Valliyodan B."/>
            <person name="Lindquist E."/>
            <person name="Peto M."/>
            <person name="Grant D."/>
            <person name="Shu S."/>
            <person name="Goodstein D."/>
            <person name="Barry K."/>
            <person name="Futrell-Griggs M."/>
            <person name="Abernathy B."/>
            <person name="Du J."/>
            <person name="Tian Z."/>
            <person name="Zhu L."/>
            <person name="Gill N."/>
            <person name="Joshi T."/>
            <person name="Libault M."/>
            <person name="Sethuraman A."/>
            <person name="Zhang X.-C."/>
            <person name="Shinozaki K."/>
            <person name="Nguyen H.T."/>
            <person name="Wing R.A."/>
            <person name="Cregan P."/>
            <person name="Specht J."/>
            <person name="Grimwood J."/>
            <person name="Rokhsar D."/>
            <person name="Stacey G."/>
            <person name="Shoemaker R.C."/>
            <person name="Jackson S.A."/>
        </authorList>
    </citation>
    <scope>NUCLEOTIDE SEQUENCE</scope>
    <source>
        <strain evidence="4">cv. Williams 82</strain>
        <tissue evidence="3">Callus</tissue>
    </source>
</reference>
<feature type="compositionally biased region" description="Low complexity" evidence="1">
    <location>
        <begin position="115"/>
        <end position="138"/>
    </location>
</feature>
<keyword evidence="2" id="KW-0732">Signal</keyword>
<sequence length="463" mass="53092">MITNLEFQIFPPFVLIALLLTLSSPHPLLDQLDLPSAIILCISKFQSDLLNQKFLIRVDFKSAKDILQKDVKNLASKQIFARWQAISKICMPPKASGTSLRGGITTVKGFKLALPVPSSKKNSPSTSGSPTQTGSSTQKPKIEGSSTQIVSIKPKATPTPKPTNSYLYKNKFLTIMQMELEYWDKNPFKAIAKAFPSRFHFKPTTINMTRNFYEFILIDSNSMSIKHFKDPNDPSLNTHSTIQILKLLQPRQFGPNLNEVKKFSVPFDPQGYTYWDYVDAWTNVFWHQNNKFKHSWLIYFKTNAAYNFPNWFLRWWDLFGQIPNIFLEQVQQGFAQFTKMFNSQESRIPTDLKCIGHAFVKWWNQFDTSKAEPVQVKLWFKSHPELLKVVDLETSLFLNQKSQLAAFLAGSSSKEHLTKNLKEVLQLLQKDGEEGSSSKKKVTNSSDNDDVFYQNEDDCLVSL</sequence>
<dbReference type="EnsemblPlants" id="KRG90240">
    <property type="protein sequence ID" value="KRG90240"/>
    <property type="gene ID" value="GLYMA_20G076900"/>
</dbReference>